<gene>
    <name evidence="7" type="primary">nusB</name>
    <name evidence="7" type="ORF">GBK04_20785</name>
</gene>
<evidence type="ECO:0000256" key="5">
    <source>
        <dbReference type="ARBA" id="ARBA00023163"/>
    </source>
</evidence>
<comment type="caution">
    <text evidence="7">The sequence shown here is derived from an EMBL/GenBank/DDBJ whole genome shotgun (WGS) entry which is preliminary data.</text>
</comment>
<comment type="similarity">
    <text evidence="1">Belongs to the NusB family.</text>
</comment>
<feature type="domain" description="NusB/RsmB/TIM44" evidence="6">
    <location>
        <begin position="256"/>
        <end position="371"/>
    </location>
</feature>
<dbReference type="PANTHER" id="PTHR11078">
    <property type="entry name" value="N UTILIZATION SUBSTANCE PROTEIN B-RELATED"/>
    <property type="match status" value="1"/>
</dbReference>
<dbReference type="PANTHER" id="PTHR11078:SF3">
    <property type="entry name" value="ANTITERMINATION NUSB DOMAIN-CONTAINING PROTEIN"/>
    <property type="match status" value="1"/>
</dbReference>
<protein>
    <submittedName>
        <fullName evidence="7">Transcription antitermination factor NusB</fullName>
    </submittedName>
</protein>
<name>A0A7C9BH49_9BACT</name>
<organism evidence="7 8">
    <name type="scientific">Salmonirosea aquatica</name>
    <dbReference type="NCBI Taxonomy" id="2654236"/>
    <lineage>
        <taxon>Bacteria</taxon>
        <taxon>Pseudomonadati</taxon>
        <taxon>Bacteroidota</taxon>
        <taxon>Cytophagia</taxon>
        <taxon>Cytophagales</taxon>
        <taxon>Spirosomataceae</taxon>
        <taxon>Salmonirosea</taxon>
    </lineage>
</organism>
<evidence type="ECO:0000313" key="7">
    <source>
        <dbReference type="EMBL" id="MPR35720.1"/>
    </source>
</evidence>
<evidence type="ECO:0000256" key="4">
    <source>
        <dbReference type="ARBA" id="ARBA00023015"/>
    </source>
</evidence>
<keyword evidence="8" id="KW-1185">Reference proteome</keyword>
<dbReference type="EMBL" id="WHLY01000002">
    <property type="protein sequence ID" value="MPR35720.1"/>
    <property type="molecule type" value="Genomic_DNA"/>
</dbReference>
<keyword evidence="3" id="KW-0694">RNA-binding</keyword>
<reference evidence="7 8" key="1">
    <citation type="submission" date="2019-10" db="EMBL/GenBank/DDBJ databases">
        <title>Draft Genome Sequence of Cytophagaceae sp. SJW1-29.</title>
        <authorList>
            <person name="Choi A."/>
        </authorList>
    </citation>
    <scope>NUCLEOTIDE SEQUENCE [LARGE SCALE GENOMIC DNA]</scope>
    <source>
        <strain evidence="7 8">SJW1-29</strain>
    </source>
</reference>
<dbReference type="InterPro" id="IPR035926">
    <property type="entry name" value="NusB-like_sf"/>
</dbReference>
<dbReference type="RefSeq" id="WP_152763023.1">
    <property type="nucleotide sequence ID" value="NZ_WHLY01000002.1"/>
</dbReference>
<dbReference type="GO" id="GO:0031564">
    <property type="term" value="P:transcription antitermination"/>
    <property type="evidence" value="ECO:0007669"/>
    <property type="project" value="UniProtKB-KW"/>
</dbReference>
<evidence type="ECO:0000256" key="2">
    <source>
        <dbReference type="ARBA" id="ARBA00022814"/>
    </source>
</evidence>
<evidence type="ECO:0000313" key="8">
    <source>
        <dbReference type="Proteomes" id="UP000479293"/>
    </source>
</evidence>
<evidence type="ECO:0000256" key="3">
    <source>
        <dbReference type="ARBA" id="ARBA00022884"/>
    </source>
</evidence>
<dbReference type="GO" id="GO:0006353">
    <property type="term" value="P:DNA-templated transcription termination"/>
    <property type="evidence" value="ECO:0007669"/>
    <property type="project" value="InterPro"/>
</dbReference>
<keyword evidence="4" id="KW-0805">Transcription regulation</keyword>
<dbReference type="Pfam" id="PF01029">
    <property type="entry name" value="NusB"/>
    <property type="match status" value="1"/>
</dbReference>
<accession>A0A7C9BH49</accession>
<keyword evidence="2" id="KW-0889">Transcription antitermination</keyword>
<dbReference type="InterPro" id="IPR006027">
    <property type="entry name" value="NusB_RsmB_TIM44"/>
</dbReference>
<keyword evidence="5" id="KW-0804">Transcription</keyword>
<dbReference type="GO" id="GO:0003723">
    <property type="term" value="F:RNA binding"/>
    <property type="evidence" value="ECO:0007669"/>
    <property type="project" value="UniProtKB-KW"/>
</dbReference>
<dbReference type="AlphaFoldDB" id="A0A7C9BH49"/>
<dbReference type="Gene3D" id="1.10.940.10">
    <property type="entry name" value="NusB-like"/>
    <property type="match status" value="1"/>
</dbReference>
<sequence>MLNRRLLRSKAVQALYASKIAAEANRLLANDEIADTYLPDLNSMLPQNHERLEGLKRLALLSLDDLIRKGDVNPDDDVPAEALQTARQAYDTYRKQNQKDRTAIVNRILKETEGIYDEFLRVLSLLLELAHQAQLDRERVVRAVPDEDEVVFPTASGLDGNGVIQMLKAHEPFEIEIIRRGISWSNDMAVVRKTYREALRTDLEYIEYCRQNEHTAVEDQKIAQHVLRNIVLKHEIPVEHFEQQDMYWEEHFEIIRTMAIKTIKSADTGKIQLSELTDDWDEDRFFVEELFKKAIENDAQYEGYLSDQLKNWDPERIALLDMIIIKAALTELIHFPSIPVKVTINEFIEIAKRYSTLKSGKFVNGNLDRLTEKLTKEGVIRKSGRGLIDNK</sequence>
<evidence type="ECO:0000259" key="6">
    <source>
        <dbReference type="Pfam" id="PF01029"/>
    </source>
</evidence>
<proteinExistence type="inferred from homology"/>
<dbReference type="SUPFAM" id="SSF48013">
    <property type="entry name" value="NusB-like"/>
    <property type="match status" value="1"/>
</dbReference>
<dbReference type="InterPro" id="IPR011605">
    <property type="entry name" value="NusB_fam"/>
</dbReference>
<evidence type="ECO:0000256" key="1">
    <source>
        <dbReference type="ARBA" id="ARBA00005952"/>
    </source>
</evidence>
<dbReference type="Proteomes" id="UP000479293">
    <property type="component" value="Unassembled WGS sequence"/>
</dbReference>
<dbReference type="NCBIfam" id="TIGR01951">
    <property type="entry name" value="nusB"/>
    <property type="match status" value="1"/>
</dbReference>
<dbReference type="GO" id="GO:0005829">
    <property type="term" value="C:cytosol"/>
    <property type="evidence" value="ECO:0007669"/>
    <property type="project" value="TreeGrafter"/>
</dbReference>